<dbReference type="OrthoDB" id="2389720at2"/>
<evidence type="ECO:0000313" key="2">
    <source>
        <dbReference type="Proteomes" id="UP000054099"/>
    </source>
</evidence>
<protein>
    <submittedName>
        <fullName evidence="1">Uncharacterized protein</fullName>
    </submittedName>
</protein>
<comment type="caution">
    <text evidence="1">The sequence shown here is derived from an EMBL/GenBank/DDBJ whole genome shotgun (WGS) entry which is preliminary data.</text>
</comment>
<organism evidence="1 2">
    <name type="scientific">Fictibacillus enclensis</name>
    <dbReference type="NCBI Taxonomy" id="1017270"/>
    <lineage>
        <taxon>Bacteria</taxon>
        <taxon>Bacillati</taxon>
        <taxon>Bacillota</taxon>
        <taxon>Bacilli</taxon>
        <taxon>Bacillales</taxon>
        <taxon>Fictibacillaceae</taxon>
        <taxon>Fictibacillus</taxon>
    </lineage>
</organism>
<evidence type="ECO:0000313" key="1">
    <source>
        <dbReference type="EMBL" id="KSU81000.1"/>
    </source>
</evidence>
<dbReference type="AlphaFoldDB" id="A0A0V8J2C6"/>
<reference evidence="1 2" key="1">
    <citation type="journal article" date="2014" name="Antonie Van Leeuwenhoek">
        <title>Fictibacillus enclensis sp. nov., isolated from marine sediment.</title>
        <authorList>
            <person name="Dastager S.G."/>
            <person name="Mawlankar R."/>
            <person name="Srinivasan K."/>
            <person name="Tang S.K."/>
            <person name="Lee J.C."/>
            <person name="Ramana V.V."/>
            <person name="Shouche Y.S."/>
        </authorList>
    </citation>
    <scope>NUCLEOTIDE SEQUENCE [LARGE SCALE GENOMIC DNA]</scope>
    <source>
        <strain evidence="1 2">NIO-1003</strain>
    </source>
</reference>
<gene>
    <name evidence="1" type="ORF">AS030_18785</name>
</gene>
<dbReference type="EMBL" id="LNQN01000006">
    <property type="protein sequence ID" value="KSU81000.1"/>
    <property type="molecule type" value="Genomic_DNA"/>
</dbReference>
<accession>A0A0V8J2C6</accession>
<keyword evidence="2" id="KW-1185">Reference proteome</keyword>
<proteinExistence type="predicted"/>
<name>A0A0V8J2C6_9BACL</name>
<dbReference type="Proteomes" id="UP000054099">
    <property type="component" value="Unassembled WGS sequence"/>
</dbReference>
<dbReference type="RefSeq" id="WP_061974548.1">
    <property type="nucleotide sequence ID" value="NZ_FMAV01000004.1"/>
</dbReference>
<sequence length="124" mass="14368">MITLVSHNELKAAKEELENIERSFPDLYEKWVHIINLTRALQFKYQYMGTLIMNEDCRRYAPEFCQESVVRLYKSELEKLTADENIDTLREMISKFNNAGYAKISLLAIGRSPESLMGTSAIIN</sequence>